<dbReference type="SUPFAM" id="SSF55486">
    <property type="entry name" value="Metalloproteases ('zincins'), catalytic domain"/>
    <property type="match status" value="1"/>
</dbReference>
<dbReference type="InterPro" id="IPR001506">
    <property type="entry name" value="Peptidase_M12A"/>
</dbReference>
<keyword evidence="9" id="KW-0812">Transmembrane</keyword>
<evidence type="ECO:0000313" key="11">
    <source>
        <dbReference type="EMBL" id="GBG23787.1"/>
    </source>
</evidence>
<evidence type="ECO:0000256" key="4">
    <source>
        <dbReference type="ARBA" id="ARBA00022833"/>
    </source>
</evidence>
<evidence type="ECO:0000313" key="12">
    <source>
        <dbReference type="Proteomes" id="UP000241890"/>
    </source>
</evidence>
<protein>
    <recommendedName>
        <fullName evidence="7">Metalloendopeptidase</fullName>
        <ecNumber evidence="7">3.4.24.-</ecNumber>
    </recommendedName>
</protein>
<accession>A0A2R5FYF4</accession>
<dbReference type="InterPro" id="IPR006026">
    <property type="entry name" value="Peptidase_Metallo"/>
</dbReference>
<comment type="caution">
    <text evidence="11">The sequence shown here is derived from an EMBL/GenBank/DDBJ whole genome shotgun (WGS) entry which is preliminary data.</text>
</comment>
<keyword evidence="9" id="KW-1133">Transmembrane helix</keyword>
<dbReference type="GO" id="GO:0006508">
    <property type="term" value="P:proteolysis"/>
    <property type="evidence" value="ECO:0007669"/>
    <property type="project" value="UniProtKB-KW"/>
</dbReference>
<feature type="compositionally biased region" description="Pro residues" evidence="8">
    <location>
        <begin position="330"/>
        <end position="374"/>
    </location>
</feature>
<dbReference type="InParanoid" id="A0A2R5FYF4"/>
<dbReference type="PANTHER" id="PTHR10127:SF780">
    <property type="entry name" value="METALLOENDOPEPTIDASE"/>
    <property type="match status" value="1"/>
</dbReference>
<evidence type="ECO:0000256" key="9">
    <source>
        <dbReference type="SAM" id="Phobius"/>
    </source>
</evidence>
<name>A0A2R5FYF4_9STRA</name>
<dbReference type="Pfam" id="PF01400">
    <property type="entry name" value="Astacin"/>
    <property type="match status" value="1"/>
</dbReference>
<dbReference type="PANTHER" id="PTHR10127">
    <property type="entry name" value="DISCOIDIN, CUB, EGF, LAMININ , AND ZINC METALLOPROTEASE DOMAIN CONTAINING"/>
    <property type="match status" value="1"/>
</dbReference>
<evidence type="ECO:0000256" key="6">
    <source>
        <dbReference type="PROSITE-ProRule" id="PRU01211"/>
    </source>
</evidence>
<feature type="binding site" evidence="6">
    <location>
        <position position="184"/>
    </location>
    <ligand>
        <name>Zn(2+)</name>
        <dbReference type="ChEBI" id="CHEBI:29105"/>
        <note>catalytic</note>
    </ligand>
</feature>
<evidence type="ECO:0000256" key="5">
    <source>
        <dbReference type="ARBA" id="ARBA00023049"/>
    </source>
</evidence>
<dbReference type="Proteomes" id="UP000241890">
    <property type="component" value="Unassembled WGS sequence"/>
</dbReference>
<dbReference type="PROSITE" id="PS51864">
    <property type="entry name" value="ASTACIN"/>
    <property type="match status" value="1"/>
</dbReference>
<dbReference type="SMART" id="SM00235">
    <property type="entry name" value="ZnMc"/>
    <property type="match status" value="1"/>
</dbReference>
<feature type="region of interest" description="Disordered" evidence="8">
    <location>
        <begin position="286"/>
        <end position="377"/>
    </location>
</feature>
<gene>
    <name evidence="11" type="ORF">FCC1311_000072</name>
</gene>
<keyword evidence="4 6" id="KW-0862">Zinc</keyword>
<keyword evidence="9" id="KW-0472">Membrane</keyword>
<feature type="chain" id="PRO_5015214891" description="Metalloendopeptidase" evidence="7">
    <location>
        <begin position="26"/>
        <end position="581"/>
    </location>
</feature>
<proteinExistence type="predicted"/>
<reference evidence="11 12" key="1">
    <citation type="submission" date="2017-12" db="EMBL/GenBank/DDBJ databases">
        <title>Sequencing, de novo assembly and annotation of complete genome of a new Thraustochytrid species, strain FCC1311.</title>
        <authorList>
            <person name="Sedici K."/>
            <person name="Godart F."/>
            <person name="Aiese Cigliano R."/>
            <person name="Sanseverino W."/>
            <person name="Barakat M."/>
            <person name="Ortet P."/>
            <person name="Marechal E."/>
            <person name="Cagnac O."/>
            <person name="Amato A."/>
        </authorList>
    </citation>
    <scope>NUCLEOTIDE SEQUENCE [LARGE SCALE GENOMIC DNA]</scope>
</reference>
<keyword evidence="3 6" id="KW-0378">Hydrolase</keyword>
<comment type="caution">
    <text evidence="6">Lacks conserved residue(s) required for the propagation of feature annotation.</text>
</comment>
<comment type="cofactor">
    <cofactor evidence="6 7">
        <name>Zn(2+)</name>
        <dbReference type="ChEBI" id="CHEBI:29105"/>
    </cofactor>
    <text evidence="6 7">Binds 1 zinc ion per subunit.</text>
</comment>
<evidence type="ECO:0000256" key="3">
    <source>
        <dbReference type="ARBA" id="ARBA00022801"/>
    </source>
</evidence>
<evidence type="ECO:0000259" key="10">
    <source>
        <dbReference type="PROSITE" id="PS51864"/>
    </source>
</evidence>
<dbReference type="InterPro" id="IPR034035">
    <property type="entry name" value="Astacin-like_dom"/>
</dbReference>
<feature type="domain" description="Peptidase M12A" evidence="10">
    <location>
        <begin position="81"/>
        <end position="278"/>
    </location>
</feature>
<dbReference type="EMBL" id="BEYU01000001">
    <property type="protein sequence ID" value="GBG23787.1"/>
    <property type="molecule type" value="Genomic_DNA"/>
</dbReference>
<feature type="active site" evidence="6">
    <location>
        <position position="181"/>
    </location>
</feature>
<keyword evidence="1 6" id="KW-0645">Protease</keyword>
<evidence type="ECO:0000256" key="7">
    <source>
        <dbReference type="RuleBase" id="RU361183"/>
    </source>
</evidence>
<keyword evidence="7" id="KW-0732">Signal</keyword>
<feature type="region of interest" description="Disordered" evidence="8">
    <location>
        <begin position="543"/>
        <end position="581"/>
    </location>
</feature>
<evidence type="ECO:0000256" key="2">
    <source>
        <dbReference type="ARBA" id="ARBA00022723"/>
    </source>
</evidence>
<dbReference type="Gene3D" id="3.40.390.10">
    <property type="entry name" value="Collagenase (Catalytic Domain)"/>
    <property type="match status" value="1"/>
</dbReference>
<feature type="transmembrane region" description="Helical" evidence="9">
    <location>
        <begin position="497"/>
        <end position="520"/>
    </location>
</feature>
<sequence>MRLTLAKRWAWAAAFVCALAGRAAAEDETQQDEELSDSDLLFEGDLVVDYERLYAAYGYELAERMVSRGVVSRPASRRNLDALIYDRWIWPKDDNGVVTIPITFASGDYTTAQQNTIWGHLNDLADQAGSWLSFVERTDEDDYVEIYSGSGCSSSMGYVSGKQQISLRSSGCLGRGTTQHEMLHTLGFWHEQSRPDRDDYVTINWDNIVSGKEHNFALRESRSFNSPYDYASVMHYRAKAFSKNGKNTITPPDGVDIGQRSAMSTDDVMQLKILYDDPDVTFYPTMYPTAPTTLSPTRSPDAQPTEEPTPFPTPKPTPKPTAFPTKKPTPKPTPSPTPTPKPTPYPTAFPTKKPTPYPTAFPTTPGPTVAPTPAPTKVCSTSDEQIWSDVRPDDLEDYSTLRECSETCTGSNTTCVADCVATSAGFTSPCSTCFANYVVCLEARCNCTYNTNTTLCDQCDQVETCDFEFRECTGVLSAVRYDATEGASQSSGVSSSMLGVIGGVGAGLACVLLASFALVARRRRRRHAKSTSPLDFGEAKVSGGSPFGFNFGKSGKKKKDNSQAQHQLAAPSFHRQTSFDV</sequence>
<dbReference type="InterPro" id="IPR024079">
    <property type="entry name" value="MetalloPept_cat_dom_sf"/>
</dbReference>
<feature type="compositionally biased region" description="Low complexity" evidence="8">
    <location>
        <begin position="543"/>
        <end position="553"/>
    </location>
</feature>
<dbReference type="OrthoDB" id="291007at2759"/>
<dbReference type="AlphaFoldDB" id="A0A2R5FYF4"/>
<dbReference type="PRINTS" id="PR00480">
    <property type="entry name" value="ASTACIN"/>
</dbReference>
<dbReference type="EC" id="3.4.24.-" evidence="7"/>
<dbReference type="CDD" id="cd04280">
    <property type="entry name" value="ZnMc_astacin_like"/>
    <property type="match status" value="1"/>
</dbReference>
<feature type="compositionally biased region" description="Pro residues" evidence="8">
    <location>
        <begin position="307"/>
        <end position="321"/>
    </location>
</feature>
<keyword evidence="2 6" id="KW-0479">Metal-binding</keyword>
<keyword evidence="12" id="KW-1185">Reference proteome</keyword>
<dbReference type="GO" id="GO:0004222">
    <property type="term" value="F:metalloendopeptidase activity"/>
    <property type="evidence" value="ECO:0007669"/>
    <property type="project" value="UniProtKB-UniRule"/>
</dbReference>
<keyword evidence="5 6" id="KW-0482">Metalloprotease</keyword>
<feature type="binding site" evidence="6">
    <location>
        <position position="180"/>
    </location>
    <ligand>
        <name>Zn(2+)</name>
        <dbReference type="ChEBI" id="CHEBI:29105"/>
        <note>catalytic</note>
    </ligand>
</feature>
<feature type="signal peptide" evidence="7">
    <location>
        <begin position="1"/>
        <end position="25"/>
    </location>
</feature>
<evidence type="ECO:0000256" key="1">
    <source>
        <dbReference type="ARBA" id="ARBA00022670"/>
    </source>
</evidence>
<dbReference type="GO" id="GO:0008270">
    <property type="term" value="F:zinc ion binding"/>
    <property type="evidence" value="ECO:0007669"/>
    <property type="project" value="UniProtKB-UniRule"/>
</dbReference>
<feature type="compositionally biased region" description="Polar residues" evidence="8">
    <location>
        <begin position="290"/>
        <end position="302"/>
    </location>
</feature>
<organism evidence="11 12">
    <name type="scientific">Hondaea fermentalgiana</name>
    <dbReference type="NCBI Taxonomy" id="2315210"/>
    <lineage>
        <taxon>Eukaryota</taxon>
        <taxon>Sar</taxon>
        <taxon>Stramenopiles</taxon>
        <taxon>Bigyra</taxon>
        <taxon>Labyrinthulomycetes</taxon>
        <taxon>Thraustochytrida</taxon>
        <taxon>Thraustochytriidae</taxon>
        <taxon>Hondaea</taxon>
    </lineage>
</organism>
<evidence type="ECO:0000256" key="8">
    <source>
        <dbReference type="SAM" id="MobiDB-lite"/>
    </source>
</evidence>
<feature type="binding site" evidence="6">
    <location>
        <position position="190"/>
    </location>
    <ligand>
        <name>Zn(2+)</name>
        <dbReference type="ChEBI" id="CHEBI:29105"/>
        <note>catalytic</note>
    </ligand>
</feature>